<protein>
    <recommendedName>
        <fullName evidence="3 8">Glutamyl-tRNA reductase</fullName>
        <shortName evidence="8">GluTR</shortName>
        <ecNumber evidence="3 8">1.2.1.70</ecNumber>
    </recommendedName>
</protein>
<dbReference type="PIRSF" id="PIRSF000445">
    <property type="entry name" value="4pyrrol_synth_GluRdtase"/>
    <property type="match status" value="1"/>
</dbReference>
<evidence type="ECO:0000259" key="12">
    <source>
        <dbReference type="Pfam" id="PF05201"/>
    </source>
</evidence>
<dbReference type="Pfam" id="PF01488">
    <property type="entry name" value="Shikimate_DH"/>
    <property type="match status" value="1"/>
</dbReference>
<dbReference type="GO" id="GO:0019353">
    <property type="term" value="P:protoporphyrinogen IX biosynthetic process from glutamate"/>
    <property type="evidence" value="ECO:0007669"/>
    <property type="project" value="TreeGrafter"/>
</dbReference>
<dbReference type="HAMAP" id="MF_00087">
    <property type="entry name" value="Glu_tRNA_reductase"/>
    <property type="match status" value="1"/>
</dbReference>
<evidence type="ECO:0000313" key="14">
    <source>
        <dbReference type="Proteomes" id="UP000694308"/>
    </source>
</evidence>
<feature type="binding site" evidence="8">
    <location>
        <position position="112"/>
    </location>
    <ligand>
        <name>substrate</name>
    </ligand>
</feature>
<feature type="active site" description="Nucleophile" evidence="8">
    <location>
        <position position="46"/>
    </location>
</feature>
<comment type="caution">
    <text evidence="13">The sequence shown here is derived from an EMBL/GenBank/DDBJ whole genome shotgun (WGS) entry which is preliminary data.</text>
</comment>
<dbReference type="InterPro" id="IPR015896">
    <property type="entry name" value="4pyrrol_synth_GluRdtase_dimer"/>
</dbReference>
<feature type="binding site" evidence="8">
    <location>
        <begin position="177"/>
        <end position="182"/>
    </location>
    <ligand>
        <name>NADP(+)</name>
        <dbReference type="ChEBI" id="CHEBI:58349"/>
    </ligand>
</feature>
<comment type="catalytic activity">
    <reaction evidence="7 8 9">
        <text>(S)-4-amino-5-oxopentanoate + tRNA(Glu) + NADP(+) = L-glutamyl-tRNA(Glu) + NADPH + H(+)</text>
        <dbReference type="Rhea" id="RHEA:12344"/>
        <dbReference type="Rhea" id="RHEA-COMP:9663"/>
        <dbReference type="Rhea" id="RHEA-COMP:9680"/>
        <dbReference type="ChEBI" id="CHEBI:15378"/>
        <dbReference type="ChEBI" id="CHEBI:57501"/>
        <dbReference type="ChEBI" id="CHEBI:57783"/>
        <dbReference type="ChEBI" id="CHEBI:58349"/>
        <dbReference type="ChEBI" id="CHEBI:78442"/>
        <dbReference type="ChEBI" id="CHEBI:78520"/>
        <dbReference type="EC" id="1.2.1.70"/>
    </reaction>
</comment>
<dbReference type="RefSeq" id="WP_218322296.1">
    <property type="nucleotide sequence ID" value="NZ_JAEEGC010000117.1"/>
</dbReference>
<comment type="pathway">
    <text evidence="1 8 9">Porphyrin-containing compound metabolism; protoporphyrin-IX biosynthesis; 5-aminolevulinate from L-glutamyl-tRNA(Glu): step 1/2.</text>
</comment>
<evidence type="ECO:0000256" key="7">
    <source>
        <dbReference type="ARBA" id="ARBA00047464"/>
    </source>
</evidence>
<dbReference type="AlphaFoldDB" id="A0A949WWV4"/>
<evidence type="ECO:0000256" key="3">
    <source>
        <dbReference type="ARBA" id="ARBA00012970"/>
    </source>
</evidence>
<gene>
    <name evidence="8" type="primary">hemA</name>
    <name evidence="13" type="ORF">I6U48_20285</name>
</gene>
<dbReference type="Pfam" id="PF05201">
    <property type="entry name" value="GlutR_N"/>
    <property type="match status" value="1"/>
</dbReference>
<sequence length="399" mass="46090">MIQLIGLKSDVKLEIREKFSIIQKRCENNLENLKKICDEVVIISTCNRTEIYFNSKNYDESMIMNIFETLNWSKDLVGYTFHYKGEKVVRHIMDVVCGFQSLILGEDQILGQVKDAYETALKVKSINKDLQRLFQSAITCGKEFRTKSSLYKIPVSSSSIAVSESRKHGASRFMLLGFGEVGKLTAKYILSGSFETLYIAVRNPKVVDIEDKRVKVISFDDRINYYDDVHSIISCTSAPHCVIRKSNLPKNKSLLIFDLAVPRDVEEEVSDMNNVSVYDIDKVSSIDDENRKRRKEIMDGNRFIVNKYIGEFTEWQKIQDISSEIVELKKCGERVYRNRFKTFKNKMNTKDADKLAETLLKSTSDAFVNRAIDVLKEEQLKGRVDDCMKIIKRIFYVVE</sequence>
<keyword evidence="6 8" id="KW-0627">Porphyrin biosynthesis</keyword>
<reference evidence="13" key="1">
    <citation type="submission" date="2020-12" db="EMBL/GenBank/DDBJ databases">
        <title>Clostridium thailandense sp. nov., a novel acetogenic bacterium isolated from peat land soil in Thailand.</title>
        <authorList>
            <person name="Chaikitkaew S."/>
            <person name="Birkeland N.K."/>
        </authorList>
    </citation>
    <scope>NUCLEOTIDE SEQUENCE</scope>
    <source>
        <strain evidence="13">PL3</strain>
    </source>
</reference>
<dbReference type="InterPro" id="IPR006151">
    <property type="entry name" value="Shikm_DH/Glu-tRNA_Rdtase"/>
</dbReference>
<dbReference type="EC" id="1.2.1.70" evidence="3 8"/>
<evidence type="ECO:0000256" key="6">
    <source>
        <dbReference type="ARBA" id="ARBA00023244"/>
    </source>
</evidence>
<dbReference type="Pfam" id="PF00745">
    <property type="entry name" value="GlutR_dimer"/>
    <property type="match status" value="1"/>
</dbReference>
<feature type="binding site" evidence="8">
    <location>
        <begin position="106"/>
        <end position="108"/>
    </location>
    <ligand>
        <name>substrate</name>
    </ligand>
</feature>
<feature type="domain" description="Tetrapyrrole biosynthesis glutamyl-tRNA reductase dimerisation" evidence="10">
    <location>
        <begin position="304"/>
        <end position="395"/>
    </location>
</feature>
<dbReference type="GO" id="GO:0008883">
    <property type="term" value="F:glutamyl-tRNA reductase activity"/>
    <property type="evidence" value="ECO:0007669"/>
    <property type="project" value="UniProtKB-UniRule"/>
</dbReference>
<dbReference type="PANTHER" id="PTHR43013:SF1">
    <property type="entry name" value="GLUTAMYL-TRNA REDUCTASE"/>
    <property type="match status" value="1"/>
</dbReference>
<feature type="domain" description="Quinate/shikimate 5-dehydrogenase/glutamyl-tRNA reductase" evidence="11">
    <location>
        <begin position="167"/>
        <end position="285"/>
    </location>
</feature>
<evidence type="ECO:0000259" key="10">
    <source>
        <dbReference type="Pfam" id="PF00745"/>
    </source>
</evidence>
<accession>A0A949WWV4</accession>
<name>A0A949WWV4_9CLOT</name>
<feature type="binding site" evidence="8">
    <location>
        <begin position="45"/>
        <end position="48"/>
    </location>
    <ligand>
        <name>substrate</name>
    </ligand>
</feature>
<keyword evidence="4 8" id="KW-0521">NADP</keyword>
<dbReference type="Proteomes" id="UP000694308">
    <property type="component" value="Unassembled WGS sequence"/>
</dbReference>
<evidence type="ECO:0000256" key="1">
    <source>
        <dbReference type="ARBA" id="ARBA00005059"/>
    </source>
</evidence>
<dbReference type="GO" id="GO:0050661">
    <property type="term" value="F:NADP binding"/>
    <property type="evidence" value="ECO:0007669"/>
    <property type="project" value="InterPro"/>
</dbReference>
<comment type="subunit">
    <text evidence="8">Homodimer.</text>
</comment>
<comment type="domain">
    <text evidence="8">Possesses an unusual extended V-shaped dimeric structure with each monomer consisting of three distinct domains arranged along a curved 'spinal' alpha-helix. The N-terminal catalytic domain specifically recognizes the glutamate moiety of the substrate. The second domain is the NADPH-binding domain, and the third C-terminal domain is responsible for dimerization.</text>
</comment>
<dbReference type="PANTHER" id="PTHR43013">
    <property type="entry name" value="GLUTAMYL-TRNA REDUCTASE"/>
    <property type="match status" value="1"/>
</dbReference>
<feature type="site" description="Important for activity" evidence="8">
    <location>
        <position position="91"/>
    </location>
</feature>
<dbReference type="InterPro" id="IPR000343">
    <property type="entry name" value="4pyrrol_synth_GluRdtase"/>
</dbReference>
<dbReference type="PROSITE" id="PS00747">
    <property type="entry name" value="GLUTR"/>
    <property type="match status" value="1"/>
</dbReference>
<dbReference type="EMBL" id="JAEEGC010000117">
    <property type="protein sequence ID" value="MBV7275242.1"/>
    <property type="molecule type" value="Genomic_DNA"/>
</dbReference>
<dbReference type="FunFam" id="3.30.460.30:FF:000001">
    <property type="entry name" value="Glutamyl-tRNA reductase"/>
    <property type="match status" value="1"/>
</dbReference>
<comment type="similarity">
    <text evidence="2 8 9">Belongs to the glutamyl-tRNA reductase family.</text>
</comment>
<dbReference type="InterPro" id="IPR018214">
    <property type="entry name" value="GluRdtase_CS"/>
</dbReference>
<dbReference type="InterPro" id="IPR015895">
    <property type="entry name" value="4pyrrol_synth_GluRdtase_N"/>
</dbReference>
<keyword evidence="14" id="KW-1185">Reference proteome</keyword>
<evidence type="ECO:0000313" key="13">
    <source>
        <dbReference type="EMBL" id="MBV7275242.1"/>
    </source>
</evidence>
<dbReference type="NCBIfam" id="TIGR01035">
    <property type="entry name" value="hemA"/>
    <property type="match status" value="1"/>
</dbReference>
<proteinExistence type="inferred from homology"/>
<evidence type="ECO:0000256" key="2">
    <source>
        <dbReference type="ARBA" id="ARBA00005916"/>
    </source>
</evidence>
<evidence type="ECO:0000256" key="8">
    <source>
        <dbReference type="HAMAP-Rule" id="MF_00087"/>
    </source>
</evidence>
<evidence type="ECO:0000259" key="11">
    <source>
        <dbReference type="Pfam" id="PF01488"/>
    </source>
</evidence>
<evidence type="ECO:0000256" key="9">
    <source>
        <dbReference type="RuleBase" id="RU000584"/>
    </source>
</evidence>
<feature type="binding site" evidence="8">
    <location>
        <position position="101"/>
    </location>
    <ligand>
        <name>substrate</name>
    </ligand>
</feature>
<evidence type="ECO:0000256" key="5">
    <source>
        <dbReference type="ARBA" id="ARBA00023002"/>
    </source>
</evidence>
<evidence type="ECO:0000256" key="4">
    <source>
        <dbReference type="ARBA" id="ARBA00022857"/>
    </source>
</evidence>
<comment type="miscellaneous">
    <text evidence="8">During catalysis, the active site Cys acts as a nucleophile attacking the alpha-carbonyl group of tRNA-bound glutamate with the formation of a thioester intermediate between enzyme and glutamate, and the concomitant release of tRNA(Glu). The thioester intermediate is finally reduced by direct hydride transfer from NADPH, to form the product GSA.</text>
</comment>
<keyword evidence="5 8" id="KW-0560">Oxidoreductase</keyword>
<feature type="domain" description="Glutamyl-tRNA reductase N-terminal" evidence="12">
    <location>
        <begin position="11"/>
        <end position="147"/>
    </location>
</feature>
<organism evidence="13 14">
    <name type="scientific">Clostridium thailandense</name>
    <dbReference type="NCBI Taxonomy" id="2794346"/>
    <lineage>
        <taxon>Bacteria</taxon>
        <taxon>Bacillati</taxon>
        <taxon>Bacillota</taxon>
        <taxon>Clostridia</taxon>
        <taxon>Eubacteriales</taxon>
        <taxon>Clostridiaceae</taxon>
        <taxon>Clostridium</taxon>
    </lineage>
</organism>
<comment type="function">
    <text evidence="8">Catalyzes the NADPH-dependent reduction of glutamyl-tRNA(Glu) to glutamate 1-semialdehyde (GSA).</text>
</comment>